<evidence type="ECO:0000259" key="1">
    <source>
        <dbReference type="Pfam" id="PF00149"/>
    </source>
</evidence>
<organism evidence="2 3">
    <name type="scientific">Azospirillum oryzae</name>
    <dbReference type="NCBI Taxonomy" id="286727"/>
    <lineage>
        <taxon>Bacteria</taxon>
        <taxon>Pseudomonadati</taxon>
        <taxon>Pseudomonadota</taxon>
        <taxon>Alphaproteobacteria</taxon>
        <taxon>Rhodospirillales</taxon>
        <taxon>Azospirillaceae</taxon>
        <taxon>Azospirillum</taxon>
    </lineage>
</organism>
<keyword evidence="3" id="KW-1185">Reference proteome</keyword>
<dbReference type="InterPro" id="IPR050126">
    <property type="entry name" value="Ap4A_hydrolase"/>
</dbReference>
<reference evidence="2 3" key="1">
    <citation type="submission" date="2020-06" db="EMBL/GenBank/DDBJ databases">
        <title>Complete genome of Azosprillum oryzae KACC14407.</title>
        <authorList>
            <person name="Kim M."/>
            <person name="Park Y.-J."/>
            <person name="Shin J.-H."/>
        </authorList>
    </citation>
    <scope>NUCLEOTIDE SEQUENCE [LARGE SCALE GENOMIC DNA]</scope>
    <source>
        <strain evidence="2 3">KACC 14407</strain>
        <plasmid evidence="2 3">unnamed1</plasmid>
    </source>
</reference>
<keyword evidence="2" id="KW-0614">Plasmid</keyword>
<dbReference type="Pfam" id="PF00149">
    <property type="entry name" value="Metallophos"/>
    <property type="match status" value="1"/>
</dbReference>
<dbReference type="PANTHER" id="PTHR42850:SF4">
    <property type="entry name" value="ZINC-DEPENDENT ENDOPOLYPHOSPHATASE"/>
    <property type="match status" value="1"/>
</dbReference>
<gene>
    <name evidence="2" type="ORF">HUE56_00635</name>
</gene>
<dbReference type="AlphaFoldDB" id="A0A6N1AIV7"/>
<name>A0A6N1AIV7_9PROT</name>
<dbReference type="SUPFAM" id="SSF56300">
    <property type="entry name" value="Metallo-dependent phosphatases"/>
    <property type="match status" value="1"/>
</dbReference>
<dbReference type="GO" id="GO:0016791">
    <property type="term" value="F:phosphatase activity"/>
    <property type="evidence" value="ECO:0007669"/>
    <property type="project" value="TreeGrafter"/>
</dbReference>
<dbReference type="GO" id="GO:0008803">
    <property type="term" value="F:bis(5'-nucleosyl)-tetraphosphatase (symmetrical) activity"/>
    <property type="evidence" value="ECO:0007669"/>
    <property type="project" value="TreeGrafter"/>
</dbReference>
<dbReference type="Gene3D" id="3.60.21.10">
    <property type="match status" value="1"/>
</dbReference>
<sequence>MRSWFPARPPGRGDGRMPAPSVPDGVCAYAIGDIHGERKLLDSMLAAIAGDAERRRGDGLGVVAVFLGDYIDRGMDSCGVLDRLCREPLPGVECHFLLGNHEAAMLDFIEDPVRASEWLNYGGAEALGSYGIRASVGTSDPSRCKALRDSLLERLPDEHLAFLKALKPMVVLGDYAFVHAGVRPGRPLARQRTDDLLTIREPFLSWLRPHEKMIVHGHTVTQSPEVTATRIGIDTGAYATGVLTALVLCGAGRSFIQVGA</sequence>
<dbReference type="GO" id="GO:0005737">
    <property type="term" value="C:cytoplasm"/>
    <property type="evidence" value="ECO:0007669"/>
    <property type="project" value="TreeGrafter"/>
</dbReference>
<dbReference type="InterPro" id="IPR004843">
    <property type="entry name" value="Calcineurin-like_PHP"/>
</dbReference>
<dbReference type="OrthoDB" id="9807890at2"/>
<dbReference type="InterPro" id="IPR029052">
    <property type="entry name" value="Metallo-depent_PP-like"/>
</dbReference>
<evidence type="ECO:0000313" key="2">
    <source>
        <dbReference type="EMBL" id="QKS49164.1"/>
    </source>
</evidence>
<geneLocation type="plasmid" evidence="2 3">
    <name>unnamed1</name>
</geneLocation>
<dbReference type="GO" id="GO:0110154">
    <property type="term" value="P:RNA decapping"/>
    <property type="evidence" value="ECO:0007669"/>
    <property type="project" value="TreeGrafter"/>
</dbReference>
<dbReference type="KEGG" id="aoz:HUE56_00635"/>
<dbReference type="Proteomes" id="UP000509702">
    <property type="component" value="Plasmid unnamed1"/>
</dbReference>
<proteinExistence type="predicted"/>
<evidence type="ECO:0000313" key="3">
    <source>
        <dbReference type="Proteomes" id="UP000509702"/>
    </source>
</evidence>
<accession>A0A6N1AIV7</accession>
<feature type="domain" description="Calcineurin-like phosphoesterase" evidence="1">
    <location>
        <begin position="30"/>
        <end position="220"/>
    </location>
</feature>
<dbReference type="PANTHER" id="PTHR42850">
    <property type="entry name" value="METALLOPHOSPHOESTERASE"/>
    <property type="match status" value="1"/>
</dbReference>
<dbReference type="EMBL" id="CP054615">
    <property type="protein sequence ID" value="QKS49164.1"/>
    <property type="molecule type" value="Genomic_DNA"/>
</dbReference>
<protein>
    <submittedName>
        <fullName evidence="2">Serine/threonine protein phosphatase</fullName>
    </submittedName>
</protein>